<dbReference type="SUPFAM" id="SSF53756">
    <property type="entry name" value="UDP-Glycosyltransferase/glycogen phosphorylase"/>
    <property type="match status" value="1"/>
</dbReference>
<comment type="caution">
    <text evidence="1">The sequence shown here is derived from an EMBL/GenBank/DDBJ whole genome shotgun (WGS) entry which is preliminary data.</text>
</comment>
<dbReference type="AlphaFoldDB" id="A0A7X6KV46"/>
<gene>
    <name evidence="1" type="ORF">HGA03_09390</name>
</gene>
<evidence type="ECO:0000313" key="2">
    <source>
        <dbReference type="Proteomes" id="UP000581206"/>
    </source>
</evidence>
<reference evidence="1 2" key="1">
    <citation type="submission" date="2020-04" db="EMBL/GenBank/DDBJ databases">
        <title>MicrobeNet Type strains.</title>
        <authorList>
            <person name="Nicholson A.C."/>
        </authorList>
    </citation>
    <scope>NUCLEOTIDE SEQUENCE [LARGE SCALE GENOMIC DNA]</scope>
    <source>
        <strain evidence="1 2">ATCC BAA-788</strain>
    </source>
</reference>
<proteinExistence type="predicted"/>
<dbReference type="EMBL" id="JAAXOX010000004">
    <property type="protein sequence ID" value="NKY22876.1"/>
    <property type="molecule type" value="Genomic_DNA"/>
</dbReference>
<sequence>MTSPDLPALLLTGEPRHGVARYARDLAGALRRREPGIPLVTEPDPADLVRAAAGHRRCHLHVTDRMLAASPAEAAELVARIAGVTRLTVTLHDVPQESDGPRNLLRRGAAYTRVCQAVAGVAVNSGHEAALLAEHRVVADAARVRVIPLGATPGPVPRVVAAPTPGVTALVAGWVYPGKGHEEVIRAVAAATEQLGTPAGTVVAAGAPSPGHQDEVGRLTALADELGVRFRITGGLPDREYADALRAPGIPVAAHRHLSASRTLLDWGEQGRRPLVADSRYAREMAALRPGTLQLCPENGLAGALATAHQDPALTVLPPGTGLGPTLDDVAAAYLDWWRG</sequence>
<keyword evidence="1" id="KW-0808">Transferase</keyword>
<dbReference type="Gene3D" id="3.40.50.2000">
    <property type="entry name" value="Glycogen Phosphorylase B"/>
    <property type="match status" value="2"/>
</dbReference>
<dbReference type="RefSeq" id="WP_168630014.1">
    <property type="nucleotide sequence ID" value="NZ_BONL01000001.1"/>
</dbReference>
<dbReference type="GO" id="GO:0016740">
    <property type="term" value="F:transferase activity"/>
    <property type="evidence" value="ECO:0007669"/>
    <property type="project" value="UniProtKB-KW"/>
</dbReference>
<protein>
    <submittedName>
        <fullName evidence="1">Glycosyltransferase family 4 protein</fullName>
    </submittedName>
</protein>
<dbReference type="Proteomes" id="UP000581206">
    <property type="component" value="Unassembled WGS sequence"/>
</dbReference>
<accession>A0A7X6KV46</accession>
<evidence type="ECO:0000313" key="1">
    <source>
        <dbReference type="EMBL" id="NKY22876.1"/>
    </source>
</evidence>
<name>A0A7X6KV46_9CELL</name>
<keyword evidence="2" id="KW-1185">Reference proteome</keyword>
<organism evidence="1 2">
    <name type="scientific">Cellulomonas denverensis</name>
    <dbReference type="NCBI Taxonomy" id="264297"/>
    <lineage>
        <taxon>Bacteria</taxon>
        <taxon>Bacillati</taxon>
        <taxon>Actinomycetota</taxon>
        <taxon>Actinomycetes</taxon>
        <taxon>Micrococcales</taxon>
        <taxon>Cellulomonadaceae</taxon>
        <taxon>Cellulomonas</taxon>
    </lineage>
</organism>